<feature type="transmembrane region" description="Helical" evidence="1">
    <location>
        <begin position="172"/>
        <end position="193"/>
    </location>
</feature>
<protein>
    <submittedName>
        <fullName evidence="2">Uncharacterized protein</fullName>
    </submittedName>
</protein>
<evidence type="ECO:0000256" key="1">
    <source>
        <dbReference type="SAM" id="Phobius"/>
    </source>
</evidence>
<keyword evidence="1" id="KW-1133">Transmembrane helix</keyword>
<reference evidence="2 3" key="1">
    <citation type="journal article" date="2018" name="BMC Genomics">
        <title>Comparative genome analyses reveal sequence features reflecting distinct modes of host-adaptation between dicot and monocot powdery mildew.</title>
        <authorList>
            <person name="Wu Y."/>
            <person name="Ma X."/>
            <person name="Pan Z."/>
            <person name="Kale S.D."/>
            <person name="Song Y."/>
            <person name="King H."/>
            <person name="Zhang Q."/>
            <person name="Presley C."/>
            <person name="Deng X."/>
            <person name="Wei C.I."/>
            <person name="Xiao S."/>
        </authorList>
    </citation>
    <scope>NUCLEOTIDE SEQUENCE [LARGE SCALE GENOMIC DNA]</scope>
    <source>
        <strain evidence="2">UMSG3</strain>
    </source>
</reference>
<feature type="transmembrane region" description="Helical" evidence="1">
    <location>
        <begin position="199"/>
        <end position="217"/>
    </location>
</feature>
<accession>A0A420HAA4</accession>
<gene>
    <name evidence="2" type="ORF">GcM3_00031</name>
</gene>
<sequence length="243" mass="25133">MRRRGGEECAISFIMFIQILYPILFILIALSYILYADVFSYNVISFAVDKNVSNTVNVGASIEVSKDAAESLGTNIGMGGTIGTVAVAVSRSIAKSPIPPLQKAGIVVGSAAAGGAIFVGTNVVNRISIAASRSSGENTQPITKPTTTSGSNFPDGGVNKLLDDSTDSFSDLMLLILSIDTLACNIIDIINLFSFEPSIPLYLLSIALGLGVIPVVCMSGKKLVGKIVEAMVKGATILAGAAA</sequence>
<name>A0A420HAA4_9PEZI</name>
<keyword evidence="3" id="KW-1185">Reference proteome</keyword>
<evidence type="ECO:0000313" key="3">
    <source>
        <dbReference type="Proteomes" id="UP000283383"/>
    </source>
</evidence>
<proteinExistence type="predicted"/>
<evidence type="ECO:0000313" key="2">
    <source>
        <dbReference type="EMBL" id="RKF54338.1"/>
    </source>
</evidence>
<keyword evidence="1" id="KW-0812">Transmembrane</keyword>
<comment type="caution">
    <text evidence="2">The sequence shown here is derived from an EMBL/GenBank/DDBJ whole genome shotgun (WGS) entry which is preliminary data.</text>
</comment>
<dbReference type="AlphaFoldDB" id="A0A420HAA4"/>
<feature type="transmembrane region" description="Helical" evidence="1">
    <location>
        <begin position="12"/>
        <end position="35"/>
    </location>
</feature>
<organism evidence="2 3">
    <name type="scientific">Golovinomyces cichoracearum</name>
    <dbReference type="NCBI Taxonomy" id="62708"/>
    <lineage>
        <taxon>Eukaryota</taxon>
        <taxon>Fungi</taxon>
        <taxon>Dikarya</taxon>
        <taxon>Ascomycota</taxon>
        <taxon>Pezizomycotina</taxon>
        <taxon>Leotiomycetes</taxon>
        <taxon>Erysiphales</taxon>
        <taxon>Erysiphaceae</taxon>
        <taxon>Golovinomyces</taxon>
    </lineage>
</organism>
<dbReference type="Proteomes" id="UP000283383">
    <property type="component" value="Unassembled WGS sequence"/>
</dbReference>
<dbReference type="EMBL" id="MCBQ01021042">
    <property type="protein sequence ID" value="RKF54338.1"/>
    <property type="molecule type" value="Genomic_DNA"/>
</dbReference>
<keyword evidence="1" id="KW-0472">Membrane</keyword>
<feature type="transmembrane region" description="Helical" evidence="1">
    <location>
        <begin position="104"/>
        <end position="124"/>
    </location>
</feature>